<dbReference type="Gene3D" id="1.25.10.10">
    <property type="entry name" value="Leucine-rich Repeat Variant"/>
    <property type="match status" value="1"/>
</dbReference>
<comment type="caution">
    <text evidence="2">The sequence shown here is derived from an EMBL/GenBank/DDBJ whole genome shotgun (WGS) entry which is preliminary data.</text>
</comment>
<protein>
    <submittedName>
        <fullName evidence="2">Uncharacterized protein</fullName>
    </submittedName>
</protein>
<keyword evidence="1" id="KW-1133">Transmembrane helix</keyword>
<gene>
    <name evidence="2" type="ORF">NC653_020130</name>
</gene>
<dbReference type="EMBL" id="JAQIZT010000008">
    <property type="protein sequence ID" value="KAJ6986798.1"/>
    <property type="molecule type" value="Genomic_DNA"/>
</dbReference>
<sequence>MIKLLQRLSSHVCRVICVTELRPVVSSKCSGFFNLLLGICFPTDLCIQWLLFVAFYCFTSIQMLRLKDRFASELEEIFEMIVMDELQKITVPQFQRIRCCFNSSHSQVLGRGQIQLCKFSANIPSQLKKLIGTRQIYQLRLKEENLKDNS</sequence>
<feature type="transmembrane region" description="Helical" evidence="1">
    <location>
        <begin position="32"/>
        <end position="59"/>
    </location>
</feature>
<evidence type="ECO:0000313" key="3">
    <source>
        <dbReference type="Proteomes" id="UP001164929"/>
    </source>
</evidence>
<proteinExistence type="predicted"/>
<keyword evidence="1" id="KW-0812">Transmembrane</keyword>
<accession>A0AAD6QE58</accession>
<dbReference type="InterPro" id="IPR011989">
    <property type="entry name" value="ARM-like"/>
</dbReference>
<keyword evidence="3" id="KW-1185">Reference proteome</keyword>
<name>A0AAD6QE58_9ROSI</name>
<organism evidence="2 3">
    <name type="scientific">Populus alba x Populus x berolinensis</name>
    <dbReference type="NCBI Taxonomy" id="444605"/>
    <lineage>
        <taxon>Eukaryota</taxon>
        <taxon>Viridiplantae</taxon>
        <taxon>Streptophyta</taxon>
        <taxon>Embryophyta</taxon>
        <taxon>Tracheophyta</taxon>
        <taxon>Spermatophyta</taxon>
        <taxon>Magnoliopsida</taxon>
        <taxon>eudicotyledons</taxon>
        <taxon>Gunneridae</taxon>
        <taxon>Pentapetalae</taxon>
        <taxon>rosids</taxon>
        <taxon>fabids</taxon>
        <taxon>Malpighiales</taxon>
        <taxon>Salicaceae</taxon>
        <taxon>Saliceae</taxon>
        <taxon>Populus</taxon>
    </lineage>
</organism>
<evidence type="ECO:0000313" key="2">
    <source>
        <dbReference type="EMBL" id="KAJ6986798.1"/>
    </source>
</evidence>
<dbReference type="AlphaFoldDB" id="A0AAD6QE58"/>
<keyword evidence="1" id="KW-0472">Membrane</keyword>
<reference evidence="2" key="1">
    <citation type="journal article" date="2023" name="Mol. Ecol. Resour.">
        <title>Chromosome-level genome assembly of a triploid poplar Populus alba 'Berolinensis'.</title>
        <authorList>
            <person name="Chen S."/>
            <person name="Yu Y."/>
            <person name="Wang X."/>
            <person name="Wang S."/>
            <person name="Zhang T."/>
            <person name="Zhou Y."/>
            <person name="He R."/>
            <person name="Meng N."/>
            <person name="Wang Y."/>
            <person name="Liu W."/>
            <person name="Liu Z."/>
            <person name="Liu J."/>
            <person name="Guo Q."/>
            <person name="Huang H."/>
            <person name="Sederoff R.R."/>
            <person name="Wang G."/>
            <person name="Qu G."/>
            <person name="Chen S."/>
        </authorList>
    </citation>
    <scope>NUCLEOTIDE SEQUENCE</scope>
    <source>
        <strain evidence="2">SC-2020</strain>
    </source>
</reference>
<dbReference type="Proteomes" id="UP001164929">
    <property type="component" value="Chromosome 8"/>
</dbReference>
<evidence type="ECO:0000256" key="1">
    <source>
        <dbReference type="SAM" id="Phobius"/>
    </source>
</evidence>